<reference evidence="1" key="2">
    <citation type="submission" date="2020-05" db="EMBL/GenBank/DDBJ databases">
        <authorList>
            <person name="Kim H.-S."/>
            <person name="Proctor R.H."/>
            <person name="Brown D.W."/>
        </authorList>
    </citation>
    <scope>NUCLEOTIDE SEQUENCE</scope>
    <source>
        <strain evidence="1">NRRL 22465</strain>
    </source>
</reference>
<name>A0A8H4XQ13_9HYPO</name>
<evidence type="ECO:0000313" key="1">
    <source>
        <dbReference type="EMBL" id="KAF4983995.1"/>
    </source>
</evidence>
<proteinExistence type="predicted"/>
<keyword evidence="2" id="KW-1185">Reference proteome</keyword>
<dbReference type="EMBL" id="JABEYC010000038">
    <property type="protein sequence ID" value="KAF4983995.1"/>
    <property type="molecule type" value="Genomic_DNA"/>
</dbReference>
<reference evidence="1" key="1">
    <citation type="journal article" date="2020" name="BMC Genomics">
        <title>Correction to: Identification and distribution of gene clusters required for synthesis of sphingolipid metabolism inhibitors in diverse species of the filamentous fungus Fusarium.</title>
        <authorList>
            <person name="Kim H.S."/>
            <person name="Lohmar J.M."/>
            <person name="Busman M."/>
            <person name="Brown D.W."/>
            <person name="Naumann T.A."/>
            <person name="Divon H.H."/>
            <person name="Lysoe E."/>
            <person name="Uhlig S."/>
            <person name="Proctor R.H."/>
        </authorList>
    </citation>
    <scope>NUCLEOTIDE SEQUENCE</scope>
    <source>
        <strain evidence="1">NRRL 22465</strain>
    </source>
</reference>
<sequence length="531" mass="59854">MTHDALLTAGELVVDDEPESEICRREKEYFDTVGAKRLALARKTWYGNPVYAARKCQSLLNDDPDPNADTRNDQVEYFMFFRCLILHFSSQSSRDLYTYLLAWNNTDSTEIGPAQRPAGNTLLDNNVTMEATWVEADYKNVSKLHRQWERIVDNATISLPHPQVWDAFRSPSCGILQPENLEGTGCIVMRASVSSPTLNVLCVNMERDPIVYEAWPYSKERNISDWYNEAGKGWLNRTVVDDVLRWGDNYQRDRPFFEAYPKGYSFQFPDPDGTGQVTVHCVVGFLRIAQLASILPARHNQDCTPAVEIKVTYTATDVTSGKRCLCSALIHWWGGLSNNPSIMTRLVAKTPRLPSDSPFMAEALCVFTLASLSSSASGTTFRHTWDYGHIDPRAKDDMFRDFNRTETFQASISSQQYTSGHIGEWQKAFYAVLGFVFVTNLLCLAYYMFHLGLSEDPTDPQAQFALAINCPPSANMAGSCVGCLEKKHMDVPWRISSASNSSGYCFEDLSSDLHIPSEMMPAPQQRVFRNG</sequence>
<comment type="caution">
    <text evidence="1">The sequence shown here is derived from an EMBL/GenBank/DDBJ whole genome shotgun (WGS) entry which is preliminary data.</text>
</comment>
<protein>
    <submittedName>
        <fullName evidence="1">Uncharacterized protein</fullName>
    </submittedName>
</protein>
<dbReference type="AlphaFoldDB" id="A0A8H4XQ13"/>
<organism evidence="1 2">
    <name type="scientific">Fusarium zealandicum</name>
    <dbReference type="NCBI Taxonomy" id="1053134"/>
    <lineage>
        <taxon>Eukaryota</taxon>
        <taxon>Fungi</taxon>
        <taxon>Dikarya</taxon>
        <taxon>Ascomycota</taxon>
        <taxon>Pezizomycotina</taxon>
        <taxon>Sordariomycetes</taxon>
        <taxon>Hypocreomycetidae</taxon>
        <taxon>Hypocreales</taxon>
        <taxon>Nectriaceae</taxon>
        <taxon>Fusarium</taxon>
        <taxon>Fusarium staphyleae species complex</taxon>
    </lineage>
</organism>
<accession>A0A8H4XQ13</accession>
<dbReference type="OrthoDB" id="4721035at2759"/>
<dbReference type="Proteomes" id="UP000635477">
    <property type="component" value="Unassembled WGS sequence"/>
</dbReference>
<gene>
    <name evidence="1" type="ORF">FZEAL_700</name>
</gene>
<evidence type="ECO:0000313" key="2">
    <source>
        <dbReference type="Proteomes" id="UP000635477"/>
    </source>
</evidence>